<name>A0A8T0BQH2_SILME</name>
<dbReference type="InterPro" id="IPR009003">
    <property type="entry name" value="Peptidase_S1_PA"/>
</dbReference>
<comment type="similarity">
    <text evidence="2">Belongs to the peptidase S1 family. CLIP subfamily.</text>
</comment>
<sequence length="151" mass="16886">MIMVKYFRNASVLRKTQRNFPSQVTLLSLFVFLFLVRSFQTRNSCIVAGWKQTKERGRMASVFHEVQLDLVDLSVCEHILQTLRLGLQNFTVLCAGPGRGGKDACRGDSCGPLLCPRANGQMVVVGITSWGKICGCSWINNKIKPRIPNIL</sequence>
<evidence type="ECO:0000313" key="4">
    <source>
        <dbReference type="EMBL" id="KAF7707656.1"/>
    </source>
</evidence>
<dbReference type="GO" id="GO:0006508">
    <property type="term" value="P:proteolysis"/>
    <property type="evidence" value="ECO:0007669"/>
    <property type="project" value="InterPro"/>
</dbReference>
<dbReference type="Proteomes" id="UP000606274">
    <property type="component" value="Unassembled WGS sequence"/>
</dbReference>
<dbReference type="InterPro" id="IPR001254">
    <property type="entry name" value="Trypsin_dom"/>
</dbReference>
<keyword evidence="1" id="KW-1015">Disulfide bond</keyword>
<feature type="domain" description="Peptidase S1" evidence="3">
    <location>
        <begin position="1"/>
        <end position="137"/>
    </location>
</feature>
<accession>A0A8T0BQH2</accession>
<gene>
    <name evidence="4" type="ORF">HF521_018874</name>
</gene>
<dbReference type="SUPFAM" id="SSF50494">
    <property type="entry name" value="Trypsin-like serine proteases"/>
    <property type="match status" value="1"/>
</dbReference>
<evidence type="ECO:0000259" key="3">
    <source>
        <dbReference type="PROSITE" id="PS50240"/>
    </source>
</evidence>
<dbReference type="SMART" id="SM00020">
    <property type="entry name" value="Tryp_SPc"/>
    <property type="match status" value="1"/>
</dbReference>
<protein>
    <recommendedName>
        <fullName evidence="3">Peptidase S1 domain-containing protein</fullName>
    </recommendedName>
</protein>
<dbReference type="GO" id="GO:0004252">
    <property type="term" value="F:serine-type endopeptidase activity"/>
    <property type="evidence" value="ECO:0007669"/>
    <property type="project" value="InterPro"/>
</dbReference>
<evidence type="ECO:0000256" key="2">
    <source>
        <dbReference type="ARBA" id="ARBA00024195"/>
    </source>
</evidence>
<dbReference type="PANTHER" id="PTHR24252:SF7">
    <property type="entry name" value="HYALIN"/>
    <property type="match status" value="1"/>
</dbReference>
<dbReference type="FunFam" id="2.40.10.10:FF:000002">
    <property type="entry name" value="Transmembrane protease serine"/>
    <property type="match status" value="1"/>
</dbReference>
<dbReference type="Gene3D" id="2.40.10.10">
    <property type="entry name" value="Trypsin-like serine proteases"/>
    <property type="match status" value="1"/>
</dbReference>
<dbReference type="PROSITE" id="PS50240">
    <property type="entry name" value="TRYPSIN_DOM"/>
    <property type="match status" value="1"/>
</dbReference>
<evidence type="ECO:0000313" key="5">
    <source>
        <dbReference type="Proteomes" id="UP000606274"/>
    </source>
</evidence>
<dbReference type="EMBL" id="JABFDY010000005">
    <property type="protein sequence ID" value="KAF7707656.1"/>
    <property type="molecule type" value="Genomic_DNA"/>
</dbReference>
<reference evidence="4" key="1">
    <citation type="submission" date="2020-08" db="EMBL/GenBank/DDBJ databases">
        <title>Chromosome-level assembly of Southern catfish (Silurus meridionalis) provides insights into visual adaptation to the nocturnal and benthic lifestyles.</title>
        <authorList>
            <person name="Zhang Y."/>
            <person name="Wang D."/>
            <person name="Peng Z."/>
        </authorList>
    </citation>
    <scope>NUCLEOTIDE SEQUENCE</scope>
    <source>
        <strain evidence="4">SWU-2019-XX</strain>
        <tissue evidence="4">Muscle</tissue>
    </source>
</reference>
<dbReference type="AlphaFoldDB" id="A0A8T0BQH2"/>
<dbReference type="Pfam" id="PF00089">
    <property type="entry name" value="Trypsin"/>
    <property type="match status" value="1"/>
</dbReference>
<proteinExistence type="inferred from homology"/>
<comment type="caution">
    <text evidence="4">The sequence shown here is derived from an EMBL/GenBank/DDBJ whole genome shotgun (WGS) entry which is preliminary data.</text>
</comment>
<evidence type="ECO:0000256" key="1">
    <source>
        <dbReference type="ARBA" id="ARBA00023157"/>
    </source>
</evidence>
<organism evidence="4 5">
    <name type="scientific">Silurus meridionalis</name>
    <name type="common">Southern catfish</name>
    <name type="synonym">Silurus soldatovi meridionalis</name>
    <dbReference type="NCBI Taxonomy" id="175797"/>
    <lineage>
        <taxon>Eukaryota</taxon>
        <taxon>Metazoa</taxon>
        <taxon>Chordata</taxon>
        <taxon>Craniata</taxon>
        <taxon>Vertebrata</taxon>
        <taxon>Euteleostomi</taxon>
        <taxon>Actinopterygii</taxon>
        <taxon>Neopterygii</taxon>
        <taxon>Teleostei</taxon>
        <taxon>Ostariophysi</taxon>
        <taxon>Siluriformes</taxon>
        <taxon>Siluridae</taxon>
        <taxon>Silurus</taxon>
    </lineage>
</organism>
<keyword evidence="5" id="KW-1185">Reference proteome</keyword>
<dbReference type="PANTHER" id="PTHR24252">
    <property type="entry name" value="ACROSIN-RELATED"/>
    <property type="match status" value="1"/>
</dbReference>
<dbReference type="InterPro" id="IPR043504">
    <property type="entry name" value="Peptidase_S1_PA_chymotrypsin"/>
</dbReference>